<comment type="caution">
    <text evidence="18">The sequence shown here is derived from an EMBL/GenBank/DDBJ whole genome shotgun (WGS) entry which is preliminary data.</text>
</comment>
<proteinExistence type="inferred from homology"/>
<evidence type="ECO:0000256" key="10">
    <source>
        <dbReference type="ARBA" id="ARBA00022723"/>
    </source>
</evidence>
<dbReference type="PANTHER" id="PTHR10954:SF18">
    <property type="entry name" value="RIBONUCLEASE HII"/>
    <property type="match status" value="1"/>
</dbReference>
<feature type="binding site" evidence="14 15">
    <location>
        <position position="22"/>
    </location>
    <ligand>
        <name>a divalent metal cation</name>
        <dbReference type="ChEBI" id="CHEBI:60240"/>
    </ligand>
</feature>
<keyword evidence="12 14" id="KW-0378">Hydrolase</keyword>
<evidence type="ECO:0000256" key="8">
    <source>
        <dbReference type="ARBA" id="ARBA00022490"/>
    </source>
</evidence>
<dbReference type="AlphaFoldDB" id="A0A1F5TGM7"/>
<keyword evidence="9 14" id="KW-0540">Nuclease</keyword>
<dbReference type="EMBL" id="MFGM01000013">
    <property type="protein sequence ID" value="OGF37896.1"/>
    <property type="molecule type" value="Genomic_DNA"/>
</dbReference>
<dbReference type="EC" id="3.1.26.4" evidence="6 14"/>
<evidence type="ECO:0000259" key="17">
    <source>
        <dbReference type="PROSITE" id="PS51975"/>
    </source>
</evidence>
<accession>A0A1F5TGM7</accession>
<dbReference type="InterPro" id="IPR001352">
    <property type="entry name" value="RNase_HII/HIII"/>
</dbReference>
<evidence type="ECO:0000256" key="11">
    <source>
        <dbReference type="ARBA" id="ARBA00022759"/>
    </source>
</evidence>
<dbReference type="Pfam" id="PF01351">
    <property type="entry name" value="RNase_HII"/>
    <property type="match status" value="1"/>
</dbReference>
<evidence type="ECO:0000256" key="7">
    <source>
        <dbReference type="ARBA" id="ARBA00019179"/>
    </source>
</evidence>
<dbReference type="GO" id="GO:0006298">
    <property type="term" value="P:mismatch repair"/>
    <property type="evidence" value="ECO:0007669"/>
    <property type="project" value="TreeGrafter"/>
</dbReference>
<comment type="similarity">
    <text evidence="5 14 16">Belongs to the RNase HII family.</text>
</comment>
<feature type="binding site" evidence="14 15">
    <location>
        <position position="21"/>
    </location>
    <ligand>
        <name>a divalent metal cation</name>
        <dbReference type="ChEBI" id="CHEBI:60240"/>
    </ligand>
</feature>
<evidence type="ECO:0000256" key="16">
    <source>
        <dbReference type="RuleBase" id="RU003515"/>
    </source>
</evidence>
<dbReference type="GO" id="GO:0030145">
    <property type="term" value="F:manganese ion binding"/>
    <property type="evidence" value="ECO:0007669"/>
    <property type="project" value="UniProtKB-UniRule"/>
</dbReference>
<dbReference type="Proteomes" id="UP000178656">
    <property type="component" value="Unassembled WGS sequence"/>
</dbReference>
<gene>
    <name evidence="14" type="primary">rnhB</name>
    <name evidence="18" type="ORF">A2482_02400</name>
</gene>
<organism evidence="18 19">
    <name type="scientific">Candidatus Falkowbacteria bacterium RIFOXYC2_FULL_48_21</name>
    <dbReference type="NCBI Taxonomy" id="1798005"/>
    <lineage>
        <taxon>Bacteria</taxon>
        <taxon>Candidatus Falkowiibacteriota</taxon>
    </lineage>
</organism>
<dbReference type="GO" id="GO:0043137">
    <property type="term" value="P:DNA replication, removal of RNA primer"/>
    <property type="evidence" value="ECO:0007669"/>
    <property type="project" value="TreeGrafter"/>
</dbReference>
<evidence type="ECO:0000256" key="15">
    <source>
        <dbReference type="PROSITE-ProRule" id="PRU01319"/>
    </source>
</evidence>
<comment type="catalytic activity">
    <reaction evidence="1 14 15 16">
        <text>Endonucleolytic cleavage to 5'-phosphomonoester.</text>
        <dbReference type="EC" id="3.1.26.4"/>
    </reaction>
</comment>
<keyword evidence="13 14" id="KW-0464">Manganese</keyword>
<reference evidence="18 19" key="1">
    <citation type="journal article" date="2016" name="Nat. Commun.">
        <title>Thousands of microbial genomes shed light on interconnected biogeochemical processes in an aquifer system.</title>
        <authorList>
            <person name="Anantharaman K."/>
            <person name="Brown C.T."/>
            <person name="Hug L.A."/>
            <person name="Sharon I."/>
            <person name="Castelle C.J."/>
            <person name="Probst A.J."/>
            <person name="Thomas B.C."/>
            <person name="Singh A."/>
            <person name="Wilkins M.J."/>
            <person name="Karaoz U."/>
            <person name="Brodie E.L."/>
            <person name="Williams K.H."/>
            <person name="Hubbard S.S."/>
            <person name="Banfield J.F."/>
        </authorList>
    </citation>
    <scope>NUCLEOTIDE SEQUENCE [LARGE SCALE GENOMIC DNA]</scope>
</reference>
<evidence type="ECO:0000256" key="5">
    <source>
        <dbReference type="ARBA" id="ARBA00007383"/>
    </source>
</evidence>
<evidence type="ECO:0000256" key="2">
    <source>
        <dbReference type="ARBA" id="ARBA00001946"/>
    </source>
</evidence>
<evidence type="ECO:0000256" key="3">
    <source>
        <dbReference type="ARBA" id="ARBA00004065"/>
    </source>
</evidence>
<dbReference type="InterPro" id="IPR036397">
    <property type="entry name" value="RNaseH_sf"/>
</dbReference>
<comment type="cofactor">
    <cofactor evidence="2">
        <name>Mg(2+)</name>
        <dbReference type="ChEBI" id="CHEBI:18420"/>
    </cofactor>
</comment>
<sequence length="213" mass="24263">MDYSYEQNLITRGFHFICGIDEAGRGPLAGPLVAGAVILDPTKNDFFDLINDSKLLKGAKRLKAYEQIVHGARCWAVGVASSYEIDKHGLSFANKIAMKRAWKHLPIKPNYILSDYMAKLYFETSFELIIDGDAKIISVAAASIIAKVFRDRMMEAFHRRYPDYGFDQHKGYGTKLHLARIARFGPCDIHRRSFAPLKPKLPWKDEGESMRRH</sequence>
<evidence type="ECO:0000256" key="6">
    <source>
        <dbReference type="ARBA" id="ARBA00012180"/>
    </source>
</evidence>
<dbReference type="SUPFAM" id="SSF53098">
    <property type="entry name" value="Ribonuclease H-like"/>
    <property type="match status" value="1"/>
</dbReference>
<evidence type="ECO:0000256" key="1">
    <source>
        <dbReference type="ARBA" id="ARBA00000077"/>
    </source>
</evidence>
<dbReference type="GO" id="GO:0004523">
    <property type="term" value="F:RNA-DNA hybrid ribonuclease activity"/>
    <property type="evidence" value="ECO:0007669"/>
    <property type="project" value="UniProtKB-UniRule"/>
</dbReference>
<comment type="subcellular location">
    <subcellularLocation>
        <location evidence="4 14">Cytoplasm</location>
    </subcellularLocation>
</comment>
<evidence type="ECO:0000256" key="4">
    <source>
        <dbReference type="ARBA" id="ARBA00004496"/>
    </source>
</evidence>
<name>A0A1F5TGM7_9BACT</name>
<dbReference type="InterPro" id="IPR024567">
    <property type="entry name" value="RNase_HII/HIII_dom"/>
</dbReference>
<dbReference type="HAMAP" id="MF_00052_B">
    <property type="entry name" value="RNase_HII_B"/>
    <property type="match status" value="1"/>
</dbReference>
<dbReference type="GO" id="GO:0003723">
    <property type="term" value="F:RNA binding"/>
    <property type="evidence" value="ECO:0007669"/>
    <property type="project" value="UniProtKB-UniRule"/>
</dbReference>
<dbReference type="CDD" id="cd07182">
    <property type="entry name" value="RNase_HII_bacteria_HII_like"/>
    <property type="match status" value="1"/>
</dbReference>
<feature type="binding site" evidence="14 15">
    <location>
        <position position="115"/>
    </location>
    <ligand>
        <name>a divalent metal cation</name>
        <dbReference type="ChEBI" id="CHEBI:60240"/>
    </ligand>
</feature>
<dbReference type="NCBIfam" id="NF000595">
    <property type="entry name" value="PRK00015.1-3"/>
    <property type="match status" value="1"/>
</dbReference>
<evidence type="ECO:0000313" key="19">
    <source>
        <dbReference type="Proteomes" id="UP000178656"/>
    </source>
</evidence>
<evidence type="ECO:0000313" key="18">
    <source>
        <dbReference type="EMBL" id="OGF37896.1"/>
    </source>
</evidence>
<evidence type="ECO:0000256" key="12">
    <source>
        <dbReference type="ARBA" id="ARBA00022801"/>
    </source>
</evidence>
<protein>
    <recommendedName>
        <fullName evidence="7 14">Ribonuclease HII</fullName>
        <shortName evidence="14">RNase HII</shortName>
        <ecNumber evidence="6 14">3.1.26.4</ecNumber>
    </recommendedName>
</protein>
<evidence type="ECO:0000256" key="14">
    <source>
        <dbReference type="HAMAP-Rule" id="MF_00052"/>
    </source>
</evidence>
<evidence type="ECO:0000256" key="13">
    <source>
        <dbReference type="ARBA" id="ARBA00023211"/>
    </source>
</evidence>
<dbReference type="GO" id="GO:0005737">
    <property type="term" value="C:cytoplasm"/>
    <property type="evidence" value="ECO:0007669"/>
    <property type="project" value="UniProtKB-SubCell"/>
</dbReference>
<keyword evidence="11 14" id="KW-0255">Endonuclease</keyword>
<dbReference type="GO" id="GO:0032299">
    <property type="term" value="C:ribonuclease H2 complex"/>
    <property type="evidence" value="ECO:0007669"/>
    <property type="project" value="TreeGrafter"/>
</dbReference>
<dbReference type="InterPro" id="IPR022898">
    <property type="entry name" value="RNase_HII"/>
</dbReference>
<keyword evidence="8 14" id="KW-0963">Cytoplasm</keyword>
<dbReference type="InterPro" id="IPR012337">
    <property type="entry name" value="RNaseH-like_sf"/>
</dbReference>
<dbReference type="PANTHER" id="PTHR10954">
    <property type="entry name" value="RIBONUCLEASE H2 SUBUNIT A"/>
    <property type="match status" value="1"/>
</dbReference>
<dbReference type="Gene3D" id="3.30.420.10">
    <property type="entry name" value="Ribonuclease H-like superfamily/Ribonuclease H"/>
    <property type="match status" value="1"/>
</dbReference>
<keyword evidence="10 14" id="KW-0479">Metal-binding</keyword>
<dbReference type="PROSITE" id="PS51975">
    <property type="entry name" value="RNASE_H_2"/>
    <property type="match status" value="1"/>
</dbReference>
<feature type="domain" description="RNase H type-2" evidence="17">
    <location>
        <begin position="15"/>
        <end position="206"/>
    </location>
</feature>
<comment type="function">
    <text evidence="3 14 16">Endonuclease that specifically degrades the RNA of RNA-DNA hybrids.</text>
</comment>
<comment type="cofactor">
    <cofactor evidence="14 15">
        <name>Mn(2+)</name>
        <dbReference type="ChEBI" id="CHEBI:29035"/>
    </cofactor>
    <cofactor evidence="14 15">
        <name>Mg(2+)</name>
        <dbReference type="ChEBI" id="CHEBI:18420"/>
    </cofactor>
    <text evidence="14 15">Manganese or magnesium. Binds 1 divalent metal ion per monomer in the absence of substrate. May bind a second metal ion after substrate binding.</text>
</comment>
<evidence type="ECO:0000256" key="9">
    <source>
        <dbReference type="ARBA" id="ARBA00022722"/>
    </source>
</evidence>